<comment type="caution">
    <text evidence="6">The sequence shown here is derived from an EMBL/GenBank/DDBJ whole genome shotgun (WGS) entry which is preliminary data.</text>
</comment>
<dbReference type="Proteomes" id="UP000639516">
    <property type="component" value="Unassembled WGS sequence"/>
</dbReference>
<dbReference type="Gene3D" id="3.40.50.12780">
    <property type="entry name" value="N-terminal domain of ligase-like"/>
    <property type="match status" value="1"/>
</dbReference>
<feature type="domain" description="AMP-dependent synthetase/ligase" evidence="5">
    <location>
        <begin position="42"/>
        <end position="152"/>
    </location>
</feature>
<organism evidence="6 7">
    <name type="scientific">Bradyrhizobium campsiandrae</name>
    <dbReference type="NCBI Taxonomy" id="1729892"/>
    <lineage>
        <taxon>Bacteria</taxon>
        <taxon>Pseudomonadati</taxon>
        <taxon>Pseudomonadota</taxon>
        <taxon>Alphaproteobacteria</taxon>
        <taxon>Hyphomicrobiales</taxon>
        <taxon>Nitrobacteraceae</taxon>
        <taxon>Bradyrhizobium</taxon>
    </lineage>
</organism>
<name>A0ABR7UK93_9BRAD</name>
<evidence type="ECO:0000256" key="2">
    <source>
        <dbReference type="ARBA" id="ARBA00022598"/>
    </source>
</evidence>
<dbReference type="PANTHER" id="PTHR43605">
    <property type="entry name" value="ACYL-COENZYME A SYNTHETASE"/>
    <property type="match status" value="1"/>
</dbReference>
<keyword evidence="4" id="KW-0067">ATP-binding</keyword>
<proteinExistence type="inferred from homology"/>
<evidence type="ECO:0000256" key="4">
    <source>
        <dbReference type="ARBA" id="ARBA00022840"/>
    </source>
</evidence>
<dbReference type="Pfam" id="PF00501">
    <property type="entry name" value="AMP-binding"/>
    <property type="match status" value="1"/>
</dbReference>
<keyword evidence="2" id="KW-0436">Ligase</keyword>
<dbReference type="SUPFAM" id="SSF56801">
    <property type="entry name" value="Acetyl-CoA synthetase-like"/>
    <property type="match status" value="1"/>
</dbReference>
<sequence length="176" mass="19728">MRDVWSSAQQPTAEDYEAMCANFRWDVPATFNFGTDVIDRRAREHDSPAQIWENAAGDSRSYSYSDLSRLSNRLANVLRANGVAKGDRVIVMLPRLPEWFIALIAAMKIGVVPIRCIEMLTARAVEYRVTNAEVKAAICRPEHAVKFASVEQQIPVRVALGEVSGWLDYASELARD</sequence>
<keyword evidence="7" id="KW-1185">Reference proteome</keyword>
<accession>A0ABR7UK93</accession>
<dbReference type="EMBL" id="JAATTO010000108">
    <property type="protein sequence ID" value="MBC9984349.1"/>
    <property type="molecule type" value="Genomic_DNA"/>
</dbReference>
<evidence type="ECO:0000313" key="6">
    <source>
        <dbReference type="EMBL" id="MBC9984349.1"/>
    </source>
</evidence>
<reference evidence="6 7" key="1">
    <citation type="journal article" date="2020" name="Arch. Microbiol.">
        <title>Bradyrhizobium campsiandrae sp. nov., a nitrogen-fixing bacterial strain isolated from a native leguminous tree from the Amazon adapted to flooded conditions.</title>
        <authorList>
            <person name="Cabral Michel D."/>
            <person name="Martins da Costa E."/>
            <person name="Azarias Guimaraes A."/>
            <person name="Soares de Carvalho T."/>
            <person name="Santos de Castro Caputo P."/>
            <person name="Willems A."/>
            <person name="de Souza Moreira F.M."/>
        </authorList>
    </citation>
    <scope>NUCLEOTIDE SEQUENCE [LARGE SCALE GENOMIC DNA]</scope>
    <source>
        <strain evidence="7">INPA 384B</strain>
    </source>
</reference>
<comment type="similarity">
    <text evidence="1">Belongs to the ATP-dependent AMP-binding enzyme family.</text>
</comment>
<dbReference type="InterPro" id="IPR042099">
    <property type="entry name" value="ANL_N_sf"/>
</dbReference>
<gene>
    <name evidence="6" type="ORF">HA482_39900</name>
</gene>
<dbReference type="InterPro" id="IPR051087">
    <property type="entry name" value="Mitochondrial_ACSM"/>
</dbReference>
<evidence type="ECO:0000313" key="7">
    <source>
        <dbReference type="Proteomes" id="UP000639516"/>
    </source>
</evidence>
<evidence type="ECO:0000256" key="1">
    <source>
        <dbReference type="ARBA" id="ARBA00006432"/>
    </source>
</evidence>
<dbReference type="InterPro" id="IPR000873">
    <property type="entry name" value="AMP-dep_synth/lig_dom"/>
</dbReference>
<keyword evidence="3" id="KW-0547">Nucleotide-binding</keyword>
<evidence type="ECO:0000259" key="5">
    <source>
        <dbReference type="Pfam" id="PF00501"/>
    </source>
</evidence>
<protein>
    <submittedName>
        <fullName evidence="6">Acyl-CoA synthetase</fullName>
    </submittedName>
</protein>
<evidence type="ECO:0000256" key="3">
    <source>
        <dbReference type="ARBA" id="ARBA00022741"/>
    </source>
</evidence>
<dbReference type="PANTHER" id="PTHR43605:SF10">
    <property type="entry name" value="ACYL-COA SYNTHETASE MEDIUM CHAIN FAMILY MEMBER 3"/>
    <property type="match status" value="1"/>
</dbReference>